<accession>A0ABR1IMU6</accession>
<gene>
    <name evidence="2" type="ORF">VKT23_018967</name>
</gene>
<organism evidence="2 3">
    <name type="scientific">Marasmiellus scandens</name>
    <dbReference type="NCBI Taxonomy" id="2682957"/>
    <lineage>
        <taxon>Eukaryota</taxon>
        <taxon>Fungi</taxon>
        <taxon>Dikarya</taxon>
        <taxon>Basidiomycota</taxon>
        <taxon>Agaricomycotina</taxon>
        <taxon>Agaricomycetes</taxon>
        <taxon>Agaricomycetidae</taxon>
        <taxon>Agaricales</taxon>
        <taxon>Marasmiineae</taxon>
        <taxon>Omphalotaceae</taxon>
        <taxon>Marasmiellus</taxon>
    </lineage>
</organism>
<sequence>MLGAGTLERCHVTLILIPCTQYPDVAVKYEDIVLNVKKAVERHKQVLPKQAEFAAPYLIVLARLRHLCFILGRNLDYLIHALSDTKQCLRVPGIDDYHKALYRVELGMLNHSSFHYFGANVDSNQDFEEALRNIELAISLAKDGPRALYPYLHRERGSLILCHYRCGLAADALDLAVEYLRLGVESTCVQDARDLDTQALGSCLNLLTIALVSRYNSAHNRPDLDDAIFYQEEALSLLEGVYYERGVGIVNCTSKAPDVLDALTLYSTWLNMRFADSGRNEDLQAAMHWAEYIIQPNCEVDGASNLRRISCFVSCLLQKFHVYGRIEDINRVVSLDLVSNPHPRFAYDTGRVLMTAYERFRDKSYLDQAVSCLTTAVQHVGLQQDALSNFEAVFKRHLGYHDIIATQELFDLSPSRMTINVEQRPHALALPRAFLDWVQISSRYNSLGRALTMRYEVSQIREDNVIKMAIEHHQKALKLTPDTSHLYPQYLLCLGISHRVRFQVCNNKDDIEMAIILQREALGKAPQQHPYRIQYLRALAHSLFQRSLLSQEVKDFDEGLNHVREAVGSHYGFPHDRLAAAVLWASLFHHSDGARQIQEDQSNLTYPVDQTALLRCALEGYDKAILLLGQVTSIGISSSSRLAQLFTVPRGLASDAAACAFSLSERDASKSSIYLGKAVELLDQGRTILWSQAAQLQADLDVLREQQPEIAQELQRVSEELKDAAFGSETADNAGSVTSELVDKWEKLVNRVRTVPGFQDFLRPVPFKKLRQAAALVPVVIVNISDFRCDALIILSGREPEVVQLKKLRKSKVEDDVADLLNLLELQPCSDRRKFENILDRLWQNVGIPVLKALHKMGVDFANPPHIRWCPTGRLAFLPIHAACPMRGSDRRGMLDRVISSYIPTLSTLLRTKDISMQFHVPRNAQYPRIAAVYCSDPVSQHGFGPLQFAKKEISVLKKHARTHVLDLALGSTSQLDAVLSALQNVDWVHFACHGIQDIMSPLESALILGDERIPVSRLARGEKLGGDFAMLLACETAKGSPGLSDEAIHVAAGLHFAGFKGVIATMWTIHDETGPDVANSVYEYLFSVDGEATDRRRPASEKAPYALRRALITLRDEKRMPALEWAPFIHYGI</sequence>
<dbReference type="EMBL" id="JBANRG010000091">
    <property type="protein sequence ID" value="KAK7436713.1"/>
    <property type="molecule type" value="Genomic_DNA"/>
</dbReference>
<reference evidence="2 3" key="1">
    <citation type="submission" date="2024-01" db="EMBL/GenBank/DDBJ databases">
        <title>A draft genome for the cacao thread blight pathogen Marasmiellus scandens.</title>
        <authorList>
            <person name="Baruah I.K."/>
            <person name="Leung J."/>
            <person name="Bukari Y."/>
            <person name="Amoako-Attah I."/>
            <person name="Meinhardt L.W."/>
            <person name="Bailey B.A."/>
            <person name="Cohen S.P."/>
        </authorList>
    </citation>
    <scope>NUCLEOTIDE SEQUENCE [LARGE SCALE GENOMIC DNA]</scope>
    <source>
        <strain evidence="2 3">GH-19</strain>
    </source>
</reference>
<comment type="caution">
    <text evidence="2">The sequence shown here is derived from an EMBL/GenBank/DDBJ whole genome shotgun (WGS) entry which is preliminary data.</text>
</comment>
<dbReference type="SUPFAM" id="SSF48452">
    <property type="entry name" value="TPR-like"/>
    <property type="match status" value="1"/>
</dbReference>
<evidence type="ECO:0000313" key="2">
    <source>
        <dbReference type="EMBL" id="KAK7436713.1"/>
    </source>
</evidence>
<dbReference type="Gene3D" id="1.25.40.10">
    <property type="entry name" value="Tetratricopeptide repeat domain"/>
    <property type="match status" value="1"/>
</dbReference>
<feature type="domain" description="CHAT" evidence="1">
    <location>
        <begin position="839"/>
        <end position="1133"/>
    </location>
</feature>
<protein>
    <recommendedName>
        <fullName evidence="1">CHAT domain-containing protein</fullName>
    </recommendedName>
</protein>
<dbReference type="Proteomes" id="UP001498398">
    <property type="component" value="Unassembled WGS sequence"/>
</dbReference>
<keyword evidence="3" id="KW-1185">Reference proteome</keyword>
<dbReference type="InterPro" id="IPR024983">
    <property type="entry name" value="CHAT_dom"/>
</dbReference>
<name>A0ABR1IMU6_9AGAR</name>
<evidence type="ECO:0000259" key="1">
    <source>
        <dbReference type="Pfam" id="PF12770"/>
    </source>
</evidence>
<dbReference type="InterPro" id="IPR011990">
    <property type="entry name" value="TPR-like_helical_dom_sf"/>
</dbReference>
<dbReference type="Pfam" id="PF12770">
    <property type="entry name" value="CHAT"/>
    <property type="match status" value="1"/>
</dbReference>
<proteinExistence type="predicted"/>
<evidence type="ECO:0000313" key="3">
    <source>
        <dbReference type="Proteomes" id="UP001498398"/>
    </source>
</evidence>